<dbReference type="PIRSF" id="PIRSF001084">
    <property type="entry name" value="B-galactosidase"/>
    <property type="match status" value="1"/>
</dbReference>
<dbReference type="InterPro" id="IPR003476">
    <property type="entry name" value="Glyco_hydro_42"/>
</dbReference>
<dbReference type="Pfam" id="PF02449">
    <property type="entry name" value="Glyco_hydro_42"/>
    <property type="match status" value="1"/>
</dbReference>
<evidence type="ECO:0000313" key="13">
    <source>
        <dbReference type="EMBL" id="PJJ81410.1"/>
    </source>
</evidence>
<evidence type="ECO:0000256" key="3">
    <source>
        <dbReference type="ARBA" id="ARBA00012756"/>
    </source>
</evidence>
<sequence length="679" mass="73960">MTTPRADRVASWSPDSLVLGCDYNPEQWSEEVWQQDVALMREAGVTLVAINIFGWAEIEPRAGQYAFDRLDAIMDLLHSAGIRVNLGTGTSSPPAWLTTAHPDILPTAADGTRRWQGGRQAWCPSSPEFRTAALGLVAKVAERYSGHPALAMWHVSNELGCHNAHCYCDTSAAAFRDWLEARYGTVDALNAAWGTTFWSQRYSEWNEILPPRATLSSANPAQRLDFNRFSSDELLDYYRAEAALLREVSPIPVTTNFMVTAHIRSQNYWQWASDMDVIANDHYLDHRLPHPSKELSFAADFTRGLAQGSPWMLMEQASSAVSWQPHNLAKQPGEMLRNTLTHVARGADTICFFQWRASRQGAEKFHSALLPHAGTDTAVWRETLDLGVKLHSLEPLAGTRVEASVALVFSWESWWAAEGDSQPSSAVRYLEQVHAAYNAASANGVTVDIVAPGAALDDYKLVIVPSLYLVDDASAAVIADYVAGGGNAVVTFFSGIVDETDGIRLDSTGETPPGAFSDMLGVWTEQFLPVKPDARIMLNDGGQASIWAEHVRPTTADVVAEFATGPMPGGPAVTRNRFGSGTAWYVATALDSPSFADLMGRALNEAGVEAIELPEGVEVVTRSNDTDRFRFVINHSAHEISFPADGAELLTETTVTGSVTVPAGGVRVIRLTVEEGATR</sequence>
<feature type="binding site" evidence="8">
    <location>
        <position position="119"/>
    </location>
    <ligand>
        <name>substrate</name>
    </ligand>
</feature>
<reference evidence="13 14" key="1">
    <citation type="submission" date="2017-11" db="EMBL/GenBank/DDBJ databases">
        <title>Genomic Encyclopedia of Archaeal and Bacterial Type Strains, Phase II (KMG-II): From Individual Species to Whole Genera.</title>
        <authorList>
            <person name="Goeker M."/>
        </authorList>
    </citation>
    <scope>NUCLEOTIDE SEQUENCE [LARGE SCALE GENOMIC DNA]</scope>
    <source>
        <strain evidence="13 14">DSM 16400</strain>
    </source>
</reference>
<evidence type="ECO:0000256" key="5">
    <source>
        <dbReference type="ARBA" id="ARBA00023295"/>
    </source>
</evidence>
<evidence type="ECO:0000256" key="9">
    <source>
        <dbReference type="PIRSR" id="PIRSR001084-3"/>
    </source>
</evidence>
<organism evidence="13 14">
    <name type="scientific">Salinibacterium amurskyense</name>
    <dbReference type="NCBI Taxonomy" id="205941"/>
    <lineage>
        <taxon>Bacteria</taxon>
        <taxon>Bacillati</taxon>
        <taxon>Actinomycetota</taxon>
        <taxon>Actinomycetes</taxon>
        <taxon>Micrococcales</taxon>
        <taxon>Microbacteriaceae</taxon>
        <taxon>Salinibacterium</taxon>
    </lineage>
</organism>
<keyword evidence="14" id="KW-1185">Reference proteome</keyword>
<dbReference type="EC" id="3.2.1.23" evidence="3 6"/>
<dbReference type="Pfam" id="PF08532">
    <property type="entry name" value="Glyco_hydro_42M"/>
    <property type="match status" value="1"/>
</dbReference>
<protein>
    <recommendedName>
        <fullName evidence="3 6">Beta-galactosidase</fullName>
        <shortName evidence="6">Beta-gal</shortName>
        <ecNumber evidence="3 6">3.2.1.23</ecNumber>
    </recommendedName>
</protein>
<dbReference type="Pfam" id="PF08533">
    <property type="entry name" value="Glyco_hydro_42C"/>
    <property type="match status" value="1"/>
</dbReference>
<gene>
    <name evidence="13" type="ORF">CLV85_0586</name>
</gene>
<keyword evidence="5 6" id="KW-0326">Glycosidase</keyword>
<dbReference type="InterPro" id="IPR017853">
    <property type="entry name" value="GH"/>
</dbReference>
<dbReference type="Gene3D" id="3.20.20.80">
    <property type="entry name" value="Glycosidases"/>
    <property type="match status" value="1"/>
</dbReference>
<evidence type="ECO:0000256" key="7">
    <source>
        <dbReference type="PIRSR" id="PIRSR001084-1"/>
    </source>
</evidence>
<dbReference type="AlphaFoldDB" id="A0A2M9D6Y2"/>
<dbReference type="InterPro" id="IPR013738">
    <property type="entry name" value="Beta_galactosidase_Trimer"/>
</dbReference>
<name>A0A2M9D6Y2_9MICO</name>
<evidence type="ECO:0000259" key="10">
    <source>
        <dbReference type="Pfam" id="PF02449"/>
    </source>
</evidence>
<dbReference type="InterPro" id="IPR013739">
    <property type="entry name" value="Beta_galactosidase_C"/>
</dbReference>
<dbReference type="GO" id="GO:0006012">
    <property type="term" value="P:galactose metabolic process"/>
    <property type="evidence" value="ECO:0007669"/>
    <property type="project" value="InterPro"/>
</dbReference>
<keyword evidence="4 6" id="KW-0378">Hydrolase</keyword>
<dbReference type="InterPro" id="IPR029062">
    <property type="entry name" value="Class_I_gatase-like"/>
</dbReference>
<dbReference type="CDD" id="cd03143">
    <property type="entry name" value="A4_beta-galactosidase_middle_domain"/>
    <property type="match status" value="1"/>
</dbReference>
<feature type="binding site" evidence="8">
    <location>
        <position position="157"/>
    </location>
    <ligand>
        <name>substrate</name>
    </ligand>
</feature>
<dbReference type="SUPFAM" id="SSF51445">
    <property type="entry name" value="(Trans)glycosidases"/>
    <property type="match status" value="1"/>
</dbReference>
<feature type="domain" description="Glycoside hydrolase family 42 N-terminal" evidence="10">
    <location>
        <begin position="22"/>
        <end position="392"/>
    </location>
</feature>
<feature type="binding site" evidence="9">
    <location>
        <position position="166"/>
    </location>
    <ligand>
        <name>Zn(2+)</name>
        <dbReference type="ChEBI" id="CHEBI:29105"/>
    </ligand>
</feature>
<dbReference type="Proteomes" id="UP000231742">
    <property type="component" value="Unassembled WGS sequence"/>
</dbReference>
<proteinExistence type="inferred from homology"/>
<feature type="binding site" evidence="8">
    <location>
        <position position="323"/>
    </location>
    <ligand>
        <name>substrate</name>
    </ligand>
</feature>
<evidence type="ECO:0000256" key="4">
    <source>
        <dbReference type="ARBA" id="ARBA00022801"/>
    </source>
</evidence>
<dbReference type="OrthoDB" id="9800974at2"/>
<dbReference type="InterPro" id="IPR013780">
    <property type="entry name" value="Glyco_hydro_b"/>
</dbReference>
<dbReference type="GO" id="GO:0009341">
    <property type="term" value="C:beta-galactosidase complex"/>
    <property type="evidence" value="ECO:0007669"/>
    <property type="project" value="InterPro"/>
</dbReference>
<feature type="domain" description="Beta-galactosidase C-terminal" evidence="12">
    <location>
        <begin position="616"/>
        <end position="671"/>
    </location>
</feature>
<dbReference type="PANTHER" id="PTHR36447:SF1">
    <property type="entry name" value="BETA-GALACTOSIDASE GANA"/>
    <property type="match status" value="1"/>
</dbReference>
<comment type="caution">
    <text evidence="13">The sequence shown here is derived from an EMBL/GenBank/DDBJ whole genome shotgun (WGS) entry which is preliminary data.</text>
</comment>
<evidence type="ECO:0000256" key="1">
    <source>
        <dbReference type="ARBA" id="ARBA00001412"/>
    </source>
</evidence>
<evidence type="ECO:0000259" key="11">
    <source>
        <dbReference type="Pfam" id="PF08532"/>
    </source>
</evidence>
<evidence type="ECO:0000313" key="14">
    <source>
        <dbReference type="Proteomes" id="UP000231742"/>
    </source>
</evidence>
<dbReference type="GO" id="GO:0046872">
    <property type="term" value="F:metal ion binding"/>
    <property type="evidence" value="ECO:0007669"/>
    <property type="project" value="UniProtKB-KW"/>
</dbReference>
<feature type="binding site" evidence="9">
    <location>
        <position position="123"/>
    </location>
    <ligand>
        <name>Zn(2+)</name>
        <dbReference type="ChEBI" id="CHEBI:29105"/>
    </ligand>
</feature>
<evidence type="ECO:0000256" key="6">
    <source>
        <dbReference type="PIRNR" id="PIRNR001084"/>
    </source>
</evidence>
<keyword evidence="9" id="KW-0862">Zinc</keyword>
<evidence type="ECO:0000256" key="8">
    <source>
        <dbReference type="PIRSR" id="PIRSR001084-2"/>
    </source>
</evidence>
<dbReference type="EMBL" id="PGFH01000001">
    <property type="protein sequence ID" value="PJJ81410.1"/>
    <property type="molecule type" value="Genomic_DNA"/>
</dbReference>
<evidence type="ECO:0000256" key="2">
    <source>
        <dbReference type="ARBA" id="ARBA00005940"/>
    </source>
</evidence>
<dbReference type="RefSeq" id="WP_100388094.1">
    <property type="nucleotide sequence ID" value="NZ_BMZU01000001.1"/>
</dbReference>
<feature type="binding site" evidence="9">
    <location>
        <position position="168"/>
    </location>
    <ligand>
        <name>Zn(2+)</name>
        <dbReference type="ChEBI" id="CHEBI:29105"/>
    </ligand>
</feature>
<keyword evidence="9" id="KW-0479">Metal-binding</keyword>
<evidence type="ECO:0000259" key="12">
    <source>
        <dbReference type="Pfam" id="PF08533"/>
    </source>
</evidence>
<feature type="domain" description="Beta-galactosidase trimerisation" evidence="11">
    <location>
        <begin position="403"/>
        <end position="608"/>
    </location>
</feature>
<feature type="active site" description="Proton donor" evidence="7">
    <location>
        <position position="158"/>
    </location>
</feature>
<dbReference type="GO" id="GO:0004565">
    <property type="term" value="F:beta-galactosidase activity"/>
    <property type="evidence" value="ECO:0007669"/>
    <property type="project" value="UniProtKB-EC"/>
</dbReference>
<dbReference type="SUPFAM" id="SSF52317">
    <property type="entry name" value="Class I glutamine amidotransferase-like"/>
    <property type="match status" value="1"/>
</dbReference>
<dbReference type="Gene3D" id="3.40.50.880">
    <property type="match status" value="1"/>
</dbReference>
<comment type="similarity">
    <text evidence="2 6">Belongs to the glycosyl hydrolase 42 family.</text>
</comment>
<dbReference type="InterPro" id="IPR013529">
    <property type="entry name" value="Glyco_hydro_42_N"/>
</dbReference>
<accession>A0A2M9D6Y2</accession>
<dbReference type="PANTHER" id="PTHR36447">
    <property type="entry name" value="BETA-GALACTOSIDASE GANA"/>
    <property type="match status" value="1"/>
</dbReference>
<feature type="active site" description="Nucleophile" evidence="7">
    <location>
        <position position="315"/>
    </location>
</feature>
<comment type="catalytic activity">
    <reaction evidence="1 6">
        <text>Hydrolysis of terminal non-reducing beta-D-galactose residues in beta-D-galactosides.</text>
        <dbReference type="EC" id="3.2.1.23"/>
    </reaction>
</comment>
<dbReference type="Gene3D" id="2.60.40.1180">
    <property type="entry name" value="Golgi alpha-mannosidase II"/>
    <property type="match status" value="1"/>
</dbReference>